<gene>
    <name evidence="5" type="ORF">Cadr_000029062</name>
</gene>
<name>A0A5N4C6D1_CAMDR</name>
<evidence type="ECO:0000256" key="4">
    <source>
        <dbReference type="SAM" id="MobiDB-lite"/>
    </source>
</evidence>
<reference evidence="5 6" key="1">
    <citation type="journal article" date="2019" name="Mol. Ecol. Resour.">
        <title>Improving Illumina assemblies with Hi-C and long reads: an example with the North African dromedary.</title>
        <authorList>
            <person name="Elbers J.P."/>
            <person name="Rogers M.F."/>
            <person name="Perelman P.L."/>
            <person name="Proskuryakova A.A."/>
            <person name="Serdyukova N.A."/>
            <person name="Johnson W.E."/>
            <person name="Horin P."/>
            <person name="Corander J."/>
            <person name="Murphy D."/>
            <person name="Burger P.A."/>
        </authorList>
    </citation>
    <scope>NUCLEOTIDE SEQUENCE [LARGE SCALE GENOMIC DNA]</scope>
    <source>
        <strain evidence="5">Drom800</strain>
        <tissue evidence="5">Blood</tissue>
    </source>
</reference>
<proteinExistence type="predicted"/>
<feature type="compositionally biased region" description="Basic and acidic residues" evidence="4">
    <location>
        <begin position="7"/>
        <end position="18"/>
    </location>
</feature>
<feature type="compositionally biased region" description="Basic and acidic residues" evidence="4">
    <location>
        <begin position="38"/>
        <end position="51"/>
    </location>
</feature>
<dbReference type="InterPro" id="IPR052445">
    <property type="entry name" value="ZnF-G_patch_domain"/>
</dbReference>
<feature type="compositionally biased region" description="Polar residues" evidence="4">
    <location>
        <begin position="493"/>
        <end position="503"/>
    </location>
</feature>
<evidence type="ECO:0000256" key="2">
    <source>
        <dbReference type="ARBA" id="ARBA00022771"/>
    </source>
</evidence>
<evidence type="ECO:0000313" key="6">
    <source>
        <dbReference type="Proteomes" id="UP000299084"/>
    </source>
</evidence>
<feature type="compositionally biased region" description="Low complexity" evidence="4">
    <location>
        <begin position="142"/>
        <end position="173"/>
    </location>
</feature>
<feature type="compositionally biased region" description="Polar residues" evidence="4">
    <location>
        <begin position="213"/>
        <end position="225"/>
    </location>
</feature>
<dbReference type="GO" id="GO:0005634">
    <property type="term" value="C:nucleus"/>
    <property type="evidence" value="ECO:0007669"/>
    <property type="project" value="TreeGrafter"/>
</dbReference>
<dbReference type="AlphaFoldDB" id="A0A5N4C6D1"/>
<evidence type="ECO:0000256" key="1">
    <source>
        <dbReference type="ARBA" id="ARBA00022723"/>
    </source>
</evidence>
<evidence type="ECO:0000313" key="5">
    <source>
        <dbReference type="EMBL" id="KAB1254485.1"/>
    </source>
</evidence>
<dbReference type="PANTHER" id="PTHR17614">
    <property type="entry name" value="ZINC FINGER-CONTAINING"/>
    <property type="match status" value="1"/>
</dbReference>
<organism evidence="5 6">
    <name type="scientific">Camelus dromedarius</name>
    <name type="common">Dromedary</name>
    <name type="synonym">Arabian camel</name>
    <dbReference type="NCBI Taxonomy" id="9838"/>
    <lineage>
        <taxon>Eukaryota</taxon>
        <taxon>Metazoa</taxon>
        <taxon>Chordata</taxon>
        <taxon>Craniata</taxon>
        <taxon>Vertebrata</taxon>
        <taxon>Euteleostomi</taxon>
        <taxon>Mammalia</taxon>
        <taxon>Eutheria</taxon>
        <taxon>Laurasiatheria</taxon>
        <taxon>Artiodactyla</taxon>
        <taxon>Tylopoda</taxon>
        <taxon>Camelidae</taxon>
        <taxon>Camelus</taxon>
    </lineage>
</organism>
<feature type="region of interest" description="Disordered" evidence="4">
    <location>
        <begin position="473"/>
        <end position="573"/>
    </location>
</feature>
<dbReference type="GO" id="GO:0008270">
    <property type="term" value="F:zinc ion binding"/>
    <property type="evidence" value="ECO:0007669"/>
    <property type="project" value="UniProtKB-KW"/>
</dbReference>
<protein>
    <submittedName>
        <fullName evidence="5">G patch domain-containing protein 8</fullName>
    </submittedName>
</protein>
<feature type="compositionally biased region" description="Basic and acidic residues" evidence="4">
    <location>
        <begin position="373"/>
        <end position="385"/>
    </location>
</feature>
<keyword evidence="2" id="KW-0863">Zinc-finger</keyword>
<comment type="caution">
    <text evidence="5">The sequence shown here is derived from an EMBL/GenBank/DDBJ whole genome shotgun (WGS) entry which is preliminary data.</text>
</comment>
<feature type="region of interest" description="Disordered" evidence="4">
    <location>
        <begin position="271"/>
        <end position="419"/>
    </location>
</feature>
<dbReference type="EMBL" id="JWIN03000034">
    <property type="protein sequence ID" value="KAB1254485.1"/>
    <property type="molecule type" value="Genomic_DNA"/>
</dbReference>
<keyword evidence="3" id="KW-0862">Zinc</keyword>
<sequence>MGQRQKTHGEAFLARKNDLVTGAQTRTAGSGSPAPARRRGELRTLKKEIAARRMTVGPVAPPKITVRGNTKMNLQLHPASEELAPNGAAAPAIGDSDGASSRRLHLKSPPQRGEQAVEEPGSEHSRSRSRPGRRHSSRRSSRSSYSSSSDASSDQSCQSRPRSSSGDSYSGYSDRSRRHSNSSHDSDDSDYANSKHRSKAHKYSSSGDDHSPSCGQSRRLSQSPTAGGGAGAAAGAAAAHLEPLPEVRLQEGIMGRSDCRDFIRSKIYRSRSPHCFRSEEEDGRGLGPPSQNSNIGAGRGSESDCSPEDENCHCQTTGEDSVEESGEETQCDWLKLKDPPQGQFGPKLPPSLGSKSVLPPIGKLPASRKPSTKKCEDKNSQRQEKGLQGAEMPHLDISSPQRKQLAPYQPCPQKSQSLKSHAITPLAPLGLPSALCYPGDPTITHNCSLTPVLGTPSIPGKWHHQALLTDSAVGRGSSLQPPQGWRHSKLEQPHSTTQSSCWPSDNGRPASASAPAPPSSPAARPHSAAAHSLCPPSATPLTALSYSITPPSASTLLNPQPQHLPHTSLPSLP</sequence>
<feature type="compositionally biased region" description="Polar residues" evidence="4">
    <location>
        <begin position="539"/>
        <end position="561"/>
    </location>
</feature>
<keyword evidence="1" id="KW-0479">Metal-binding</keyword>
<accession>A0A5N4C6D1</accession>
<feature type="region of interest" description="Disordered" evidence="4">
    <location>
        <begin position="1"/>
        <end position="238"/>
    </location>
</feature>
<feature type="compositionally biased region" description="Basic residues" evidence="4">
    <location>
        <begin position="127"/>
        <end position="141"/>
    </location>
</feature>
<feature type="compositionally biased region" description="Low complexity" evidence="4">
    <location>
        <begin position="521"/>
        <end position="532"/>
    </location>
</feature>
<keyword evidence="6" id="KW-1185">Reference proteome</keyword>
<dbReference type="Proteomes" id="UP000299084">
    <property type="component" value="Unassembled WGS sequence"/>
</dbReference>
<evidence type="ECO:0000256" key="3">
    <source>
        <dbReference type="ARBA" id="ARBA00022833"/>
    </source>
</evidence>
<feature type="compositionally biased region" description="Acidic residues" evidence="4">
    <location>
        <begin position="320"/>
        <end position="330"/>
    </location>
</feature>
<dbReference type="PANTHER" id="PTHR17614:SF11">
    <property type="entry name" value="G PATCH DOMAIN-CONTAINING PROTEIN 8"/>
    <property type="match status" value="1"/>
</dbReference>